<evidence type="ECO:0000259" key="3">
    <source>
        <dbReference type="Pfam" id="PF03478"/>
    </source>
</evidence>
<dbReference type="Gramene" id="TraesCS7A02G483600.1">
    <property type="protein sequence ID" value="TraesCS7A02G483600.1"/>
    <property type="gene ID" value="TraesCS7A02G483600"/>
</dbReference>
<feature type="compositionally biased region" description="Pro residues" evidence="1">
    <location>
        <begin position="73"/>
        <end position="90"/>
    </location>
</feature>
<dbReference type="PaxDb" id="4565-Traes_7AL_F2E08B6F8.2"/>
<dbReference type="SUPFAM" id="SSF81383">
    <property type="entry name" value="F-box domain"/>
    <property type="match status" value="1"/>
</dbReference>
<accession>A0A3B6RM31</accession>
<dbReference type="InterPro" id="IPR050942">
    <property type="entry name" value="F-box_BR-signaling"/>
</dbReference>
<dbReference type="InterPro" id="IPR005174">
    <property type="entry name" value="KIB1-4_b-propeller"/>
</dbReference>
<dbReference type="Pfam" id="PF03478">
    <property type="entry name" value="Beta-prop_KIB1-4"/>
    <property type="match status" value="1"/>
</dbReference>
<dbReference type="Gene3D" id="1.20.1280.50">
    <property type="match status" value="1"/>
</dbReference>
<dbReference type="InterPro" id="IPR001810">
    <property type="entry name" value="F-box_dom"/>
</dbReference>
<feature type="domain" description="KIB1-4 beta-propeller" evidence="3">
    <location>
        <begin position="247"/>
        <end position="528"/>
    </location>
</feature>
<dbReference type="OrthoDB" id="622644at2759"/>
<dbReference type="Gramene" id="TraesCS7A03G1171000.1">
    <property type="protein sequence ID" value="TraesCS7A03G1171000.1.CDS"/>
    <property type="gene ID" value="TraesCS7A03G1171000"/>
</dbReference>
<dbReference type="OMA" id="CCETSAI"/>
<dbReference type="Proteomes" id="UP000019116">
    <property type="component" value="Chromosome 7A"/>
</dbReference>
<dbReference type="Pfam" id="PF00646">
    <property type="entry name" value="F-box"/>
    <property type="match status" value="1"/>
</dbReference>
<proteinExistence type="predicted"/>
<evidence type="ECO:0000313" key="4">
    <source>
        <dbReference type="EnsemblPlants" id="TraesCS7A02G483600.1"/>
    </source>
</evidence>
<feature type="compositionally biased region" description="Low complexity" evidence="1">
    <location>
        <begin position="116"/>
        <end position="125"/>
    </location>
</feature>
<reference evidence="4" key="1">
    <citation type="submission" date="2018-08" db="EMBL/GenBank/DDBJ databases">
        <authorList>
            <person name="Rossello M."/>
        </authorList>
    </citation>
    <scope>NUCLEOTIDE SEQUENCE [LARGE SCALE GENOMIC DNA]</scope>
    <source>
        <strain evidence="4">cv. Chinese Spring</strain>
    </source>
</reference>
<reference evidence="4" key="2">
    <citation type="submission" date="2018-10" db="UniProtKB">
        <authorList>
            <consortium name="EnsemblPlants"/>
        </authorList>
    </citation>
    <scope>IDENTIFICATION</scope>
</reference>
<sequence length="571" mass="62993">MVKMPSTRLKRQIGMCWREPYMGRSTTGGAWVARPAQLSGLSLSRSPYASPPIPRLNRSQGTKTSGSARRLRPAPPQSSNPPPHMPPPWQPSTYAAGTIVAAPPCRSSSPAGFHASPDSDPLSFLSDEEKTIGDTSTAAPPISLDDEFPKATSMGPYASAGWSDLPIDLLIRILHLLELPEALAFHAVCPSWRSASVAAGGAPPRRTPWLVSLAEEPPLAGDQQRRVRRRLCDPAATSELRNLLDAERTFQVSFPRGQAVACCGASHGWLIMANELSDLVLYDPFTAALIPLPPITGFASCIQGVYGDEGKIVGYRYGCYMIERVHDVQSLGGYFYDKVVLSGPPSTCRTVALVIHLDGKRLSFARIGDTYWQQVSVIRRNGDSFADCIYHRGRFYAVTMEGILKSWDFSGSDKPRKKTVIAEDDNDMFDDPVITRYLLSTPWGNLLQVRVFLDTHQGNNVRIEIDRLDLKSQTRVALSSGKALRGHAAFVGQNSPGILSTKEFPKLRPDCIYFTTPRLRERHAFEHRHNQWSGVKVYDLKRQTLEDAFPSGGGLYGTICPLEVWFTPSLI</sequence>
<feature type="region of interest" description="Disordered" evidence="1">
    <location>
        <begin position="106"/>
        <end position="147"/>
    </location>
</feature>
<dbReference type="InterPro" id="IPR036047">
    <property type="entry name" value="F-box-like_dom_sf"/>
</dbReference>
<keyword evidence="5" id="KW-1185">Reference proteome</keyword>
<protein>
    <recommendedName>
        <fullName evidence="6">F-box domain-containing protein</fullName>
    </recommendedName>
</protein>
<evidence type="ECO:0000256" key="1">
    <source>
        <dbReference type="SAM" id="MobiDB-lite"/>
    </source>
</evidence>
<dbReference type="PANTHER" id="PTHR44259:SF80">
    <property type="entry name" value="F-BOX DOMAIN-CONTAINING PROTEIN"/>
    <property type="match status" value="1"/>
</dbReference>
<dbReference type="PANTHER" id="PTHR44259">
    <property type="entry name" value="OS07G0183000 PROTEIN-RELATED"/>
    <property type="match status" value="1"/>
</dbReference>
<feature type="domain" description="F-box" evidence="2">
    <location>
        <begin position="162"/>
        <end position="195"/>
    </location>
</feature>
<dbReference type="Gramene" id="TraesWEE_scaffold_009488_01G000100.1">
    <property type="protein sequence ID" value="TraesWEE_scaffold_009488_01G000100.1"/>
    <property type="gene ID" value="TraesWEE_scaffold_009488_01G000100"/>
</dbReference>
<evidence type="ECO:0008006" key="6">
    <source>
        <dbReference type="Google" id="ProtNLM"/>
    </source>
</evidence>
<organism evidence="4">
    <name type="scientific">Triticum aestivum</name>
    <name type="common">Wheat</name>
    <dbReference type="NCBI Taxonomy" id="4565"/>
    <lineage>
        <taxon>Eukaryota</taxon>
        <taxon>Viridiplantae</taxon>
        <taxon>Streptophyta</taxon>
        <taxon>Embryophyta</taxon>
        <taxon>Tracheophyta</taxon>
        <taxon>Spermatophyta</taxon>
        <taxon>Magnoliopsida</taxon>
        <taxon>Liliopsida</taxon>
        <taxon>Poales</taxon>
        <taxon>Poaceae</taxon>
        <taxon>BOP clade</taxon>
        <taxon>Pooideae</taxon>
        <taxon>Triticodae</taxon>
        <taxon>Triticeae</taxon>
        <taxon>Triticinae</taxon>
        <taxon>Triticum</taxon>
    </lineage>
</organism>
<evidence type="ECO:0000259" key="2">
    <source>
        <dbReference type="Pfam" id="PF00646"/>
    </source>
</evidence>
<feature type="region of interest" description="Disordered" evidence="1">
    <location>
        <begin position="42"/>
        <end position="93"/>
    </location>
</feature>
<dbReference type="EnsemblPlants" id="TraesCS7A02G483600.1">
    <property type="protein sequence ID" value="TraesCS7A02G483600.1"/>
    <property type="gene ID" value="TraesCS7A02G483600"/>
</dbReference>
<evidence type="ECO:0000313" key="5">
    <source>
        <dbReference type="Proteomes" id="UP000019116"/>
    </source>
</evidence>
<dbReference type="AlphaFoldDB" id="A0A3B6RM31"/>
<name>A0A3B6RM31_WHEAT</name>
<dbReference type="STRING" id="4565.A0A3B6RM31"/>
<gene>
    <name evidence="4" type="primary">LOC123149250</name>
</gene>
<feature type="compositionally biased region" description="Polar residues" evidence="1">
    <location>
        <begin position="57"/>
        <end position="67"/>
    </location>
</feature>